<evidence type="ECO:0000256" key="3">
    <source>
        <dbReference type="ARBA" id="ARBA00023319"/>
    </source>
</evidence>
<dbReference type="InterPro" id="IPR003599">
    <property type="entry name" value="Ig_sub"/>
</dbReference>
<dbReference type="InterPro" id="IPR013106">
    <property type="entry name" value="Ig_V-set"/>
</dbReference>
<dbReference type="InterPro" id="IPR036179">
    <property type="entry name" value="Ig-like_dom_sf"/>
</dbReference>
<dbReference type="SUPFAM" id="SSF48726">
    <property type="entry name" value="Immunoglobulin"/>
    <property type="match status" value="1"/>
</dbReference>
<dbReference type="InterPro" id="IPR052314">
    <property type="entry name" value="Immune_rcpt_domain"/>
</dbReference>
<dbReference type="OrthoDB" id="9805957at2759"/>
<comment type="caution">
    <text evidence="6">The sequence shown here is derived from an EMBL/GenBank/DDBJ whole genome shotgun (WGS) entry which is preliminary data.</text>
</comment>
<name>A0A8J6KA40_ELECQ</name>
<evidence type="ECO:0000259" key="5">
    <source>
        <dbReference type="SMART" id="SM00409"/>
    </source>
</evidence>
<dbReference type="Proteomes" id="UP000770717">
    <property type="component" value="Unassembled WGS sequence"/>
</dbReference>
<dbReference type="SMART" id="SM00409">
    <property type="entry name" value="IG"/>
    <property type="match status" value="1"/>
</dbReference>
<feature type="signal peptide" evidence="4">
    <location>
        <begin position="1"/>
        <end position="22"/>
    </location>
</feature>
<keyword evidence="1 4" id="KW-0732">Signal</keyword>
<dbReference type="EMBL" id="WNTK01000004">
    <property type="protein sequence ID" value="KAG9485407.1"/>
    <property type="molecule type" value="Genomic_DNA"/>
</dbReference>
<feature type="chain" id="PRO_5035162949" description="Immunoglobulin domain-containing protein" evidence="4">
    <location>
        <begin position="23"/>
        <end position="205"/>
    </location>
</feature>
<evidence type="ECO:0000256" key="1">
    <source>
        <dbReference type="ARBA" id="ARBA00022729"/>
    </source>
</evidence>
<dbReference type="AlphaFoldDB" id="A0A8J6KA40"/>
<proteinExistence type="predicted"/>
<keyword evidence="2" id="KW-1015">Disulfide bond</keyword>
<dbReference type="PANTHER" id="PTHR16423">
    <property type="entry name" value="TREM-LIKE TRANSCRIPT PROTEIN"/>
    <property type="match status" value="1"/>
</dbReference>
<organism evidence="6 7">
    <name type="scientific">Eleutherodactylus coqui</name>
    <name type="common">Puerto Rican coqui</name>
    <dbReference type="NCBI Taxonomy" id="57060"/>
    <lineage>
        <taxon>Eukaryota</taxon>
        <taxon>Metazoa</taxon>
        <taxon>Chordata</taxon>
        <taxon>Craniata</taxon>
        <taxon>Vertebrata</taxon>
        <taxon>Euteleostomi</taxon>
        <taxon>Amphibia</taxon>
        <taxon>Batrachia</taxon>
        <taxon>Anura</taxon>
        <taxon>Neobatrachia</taxon>
        <taxon>Hyloidea</taxon>
        <taxon>Eleutherodactylidae</taxon>
        <taxon>Eleutherodactylinae</taxon>
        <taxon>Eleutherodactylus</taxon>
        <taxon>Eleutherodactylus</taxon>
    </lineage>
</organism>
<dbReference type="GO" id="GO:0009986">
    <property type="term" value="C:cell surface"/>
    <property type="evidence" value="ECO:0007669"/>
    <property type="project" value="TreeGrafter"/>
</dbReference>
<dbReference type="Gene3D" id="2.60.40.10">
    <property type="entry name" value="Immunoglobulins"/>
    <property type="match status" value="1"/>
</dbReference>
<accession>A0A8J6KA40</accession>
<evidence type="ECO:0000313" key="6">
    <source>
        <dbReference type="EMBL" id="KAG9485407.1"/>
    </source>
</evidence>
<dbReference type="Pfam" id="PF07686">
    <property type="entry name" value="V-set"/>
    <property type="match status" value="1"/>
</dbReference>
<sequence>MDNYSSLTFTIILLGISDWCLSKDKTVYTGQLGETLNVVCPYEQHGGRWKKKIWCKEDDVGFCQLVVSTRPFWLKYKRRNVSAEITDNYHKGIITINMTNLQKSDAGFYQCRTVSYSDVTTLQRIQVNVLEDKPDLSDSELINTQYSISGFYSSGADQEPSFIPLSAGHSEVEHSLAVVREERNDYPEYINYVYMGHLNQAQWQQ</sequence>
<feature type="domain" description="Immunoglobulin" evidence="5">
    <location>
        <begin position="25"/>
        <end position="130"/>
    </location>
</feature>
<keyword evidence="3" id="KW-0393">Immunoglobulin domain</keyword>
<evidence type="ECO:0000256" key="2">
    <source>
        <dbReference type="ARBA" id="ARBA00023157"/>
    </source>
</evidence>
<protein>
    <recommendedName>
        <fullName evidence="5">Immunoglobulin domain-containing protein</fullName>
    </recommendedName>
</protein>
<evidence type="ECO:0000313" key="7">
    <source>
        <dbReference type="Proteomes" id="UP000770717"/>
    </source>
</evidence>
<dbReference type="InterPro" id="IPR013783">
    <property type="entry name" value="Ig-like_fold"/>
</dbReference>
<reference evidence="6" key="1">
    <citation type="thesis" date="2020" institute="ProQuest LLC" country="789 East Eisenhower Parkway, Ann Arbor, MI, USA">
        <title>Comparative Genomics and Chromosome Evolution.</title>
        <authorList>
            <person name="Mudd A.B."/>
        </authorList>
    </citation>
    <scope>NUCLEOTIDE SEQUENCE</scope>
    <source>
        <strain evidence="6">HN-11 Male</strain>
        <tissue evidence="6">Kidney and liver</tissue>
    </source>
</reference>
<keyword evidence="7" id="KW-1185">Reference proteome</keyword>
<dbReference type="GO" id="GO:0038023">
    <property type="term" value="F:signaling receptor activity"/>
    <property type="evidence" value="ECO:0007669"/>
    <property type="project" value="TreeGrafter"/>
</dbReference>
<gene>
    <name evidence="6" type="ORF">GDO78_008466</name>
</gene>
<dbReference type="PANTHER" id="PTHR16423:SF6">
    <property type="entry name" value="TRIGGERING RECEPTOR EXPRESSED ON MYELOID CELLS 2-RELATED"/>
    <property type="match status" value="1"/>
</dbReference>
<evidence type="ECO:0000256" key="4">
    <source>
        <dbReference type="SAM" id="SignalP"/>
    </source>
</evidence>